<keyword evidence="2 4" id="KW-0808">Transferase</keyword>
<dbReference type="HAMAP" id="MF_03044">
    <property type="entry name" value="BMT2"/>
    <property type="match status" value="1"/>
</dbReference>
<evidence type="ECO:0000256" key="2">
    <source>
        <dbReference type="ARBA" id="ARBA00022679"/>
    </source>
</evidence>
<dbReference type="Gene3D" id="3.40.50.150">
    <property type="entry name" value="Vaccinia Virus protein VP39"/>
    <property type="match status" value="1"/>
</dbReference>
<reference evidence="5" key="1">
    <citation type="journal article" date="2023" name="G3 (Bethesda)">
        <title>Whole genome assembly and annotation of the endangered Caribbean coral Acropora cervicornis.</title>
        <authorList>
            <person name="Selwyn J.D."/>
            <person name="Vollmer S.V."/>
        </authorList>
    </citation>
    <scope>NUCLEOTIDE SEQUENCE</scope>
    <source>
        <strain evidence="5">K2</strain>
    </source>
</reference>
<dbReference type="PANTHER" id="PTHR21008">
    <property type="entry name" value="S-ADENOSYLMETHIONINE SENSOR UPSTREAM OF MTORC1-RELATED"/>
    <property type="match status" value="1"/>
</dbReference>
<comment type="caution">
    <text evidence="5">The sequence shown here is derived from an EMBL/GenBank/DDBJ whole genome shotgun (WGS) entry which is preliminary data.</text>
</comment>
<dbReference type="EMBL" id="JARQWQ010000006">
    <property type="protein sequence ID" value="KAK2571526.1"/>
    <property type="molecule type" value="Genomic_DNA"/>
</dbReference>
<accession>A0AAD9R1T4</accession>
<dbReference type="Proteomes" id="UP001249851">
    <property type="component" value="Unassembled WGS sequence"/>
</dbReference>
<dbReference type="AlphaFoldDB" id="A0AAD9R1T4"/>
<feature type="binding site" evidence="4">
    <location>
        <position position="148"/>
    </location>
    <ligand>
        <name>S-adenosyl-L-methionine</name>
        <dbReference type="ChEBI" id="CHEBI:59789"/>
    </ligand>
</feature>
<keyword evidence="6" id="KW-1185">Reference proteome</keyword>
<dbReference type="SUPFAM" id="SSF53335">
    <property type="entry name" value="S-adenosyl-L-methionine-dependent methyltransferases"/>
    <property type="match status" value="1"/>
</dbReference>
<comment type="function">
    <text evidence="4">S-adenosyl-L-methionine-binding protein that acts as an inhibitor of mTORC1 signaling. Acts as a sensor of S-adenosyl-L-methionine to signal methionine sufficiency to mTORC1. Probably also acts as a S-adenosyl-L-methionine-dependent methyltransferase.</text>
</comment>
<evidence type="ECO:0000256" key="4">
    <source>
        <dbReference type="HAMAP-Rule" id="MF_03044"/>
    </source>
</evidence>
<dbReference type="EC" id="2.1.1.-" evidence="4"/>
<proteinExistence type="inferred from homology"/>
<organism evidence="5 6">
    <name type="scientific">Acropora cervicornis</name>
    <name type="common">Staghorn coral</name>
    <dbReference type="NCBI Taxonomy" id="6130"/>
    <lineage>
        <taxon>Eukaryota</taxon>
        <taxon>Metazoa</taxon>
        <taxon>Cnidaria</taxon>
        <taxon>Anthozoa</taxon>
        <taxon>Hexacorallia</taxon>
        <taxon>Scleractinia</taxon>
        <taxon>Astrocoeniina</taxon>
        <taxon>Acroporidae</taxon>
        <taxon>Acropora</taxon>
    </lineage>
</organism>
<evidence type="ECO:0000256" key="3">
    <source>
        <dbReference type="ARBA" id="ARBA00022691"/>
    </source>
</evidence>
<gene>
    <name evidence="5" type="ORF">P5673_004132</name>
</gene>
<keyword evidence="1 4" id="KW-0489">Methyltransferase</keyword>
<evidence type="ECO:0000313" key="5">
    <source>
        <dbReference type="EMBL" id="KAK2571526.1"/>
    </source>
</evidence>
<protein>
    <recommendedName>
        <fullName evidence="4">S-adenosylmethionine sensor upstream of mTORC1</fullName>
    </recommendedName>
    <alternativeName>
        <fullName evidence="4">Probable methyltransferase BMT2 homolog</fullName>
        <ecNumber evidence="4">2.1.1.-</ecNumber>
    </alternativeName>
</protein>
<dbReference type="PANTHER" id="PTHR21008:SF0">
    <property type="entry name" value="S-ADENOSYLMETHIONINE SENSOR UPSTREAM OF MTORC1"/>
    <property type="match status" value="1"/>
</dbReference>
<comment type="similarity">
    <text evidence="4">Belongs to the BMT2 family.</text>
</comment>
<dbReference type="InterPro" id="IPR029063">
    <property type="entry name" value="SAM-dependent_MTases_sf"/>
</dbReference>
<keyword evidence="3 4" id="KW-0949">S-adenosyl-L-methionine</keyword>
<dbReference type="InterPro" id="IPR021867">
    <property type="entry name" value="Bmt2/SAMTOR"/>
</dbReference>
<name>A0AAD9R1T4_ACRCE</name>
<feature type="binding site" evidence="4">
    <location>
        <position position="130"/>
    </location>
    <ligand>
        <name>S-adenosyl-L-methionine</name>
        <dbReference type="ChEBI" id="CHEBI:59789"/>
    </ligand>
</feature>
<dbReference type="GO" id="GO:0008168">
    <property type="term" value="F:methyltransferase activity"/>
    <property type="evidence" value="ECO:0007669"/>
    <property type="project" value="UniProtKB-UniRule"/>
</dbReference>
<reference evidence="5" key="2">
    <citation type="journal article" date="2023" name="Science">
        <title>Genomic signatures of disease resistance in endangered staghorn corals.</title>
        <authorList>
            <person name="Vollmer S.V."/>
            <person name="Selwyn J.D."/>
            <person name="Despard B.A."/>
            <person name="Roesel C.L."/>
        </authorList>
    </citation>
    <scope>NUCLEOTIDE SEQUENCE</scope>
    <source>
        <strain evidence="5">K2</strain>
    </source>
</reference>
<dbReference type="Pfam" id="PF11968">
    <property type="entry name" value="Bmt2"/>
    <property type="match status" value="1"/>
</dbReference>
<sequence length="397" mass="45712">MADSEQQEVANIVKGMHVKLRRELRKANGDHKKVWDIHCSDKGGLEKYASAMRKLAVNHWTKQSPEGRIEWCYRTVMDFFKGGGLRKLMEKQRRRREFSLDVNACCCCFERNETEANLNLVEKLYLLDVGSCFNPFAAYNEFYSVPIDLQPAVTSVYKCDFLYLDVQDIPSSGQEFSHCEKCGTMPLSLSPDVAAPERLHNSGTKNPNLDQDCKTSLMNITDKNPQKYSISDKTNSWYTPVEDFIKEGEDVKVLPAGSFHVIIFSLLLSYFPSYVQRWECCKKAHRLLCTNGILLVITPDSCHQNKNSAMIKSWKTGIQSLGFVRWKYQKQTHLHCMAFRKVAPCHTYHHSSGSSELMYIPQDFQEEEEEVRKPLVSFHSEKDESQIMAWLSELSDL</sequence>
<evidence type="ECO:0000256" key="1">
    <source>
        <dbReference type="ARBA" id="ARBA00022603"/>
    </source>
</evidence>
<dbReference type="GO" id="GO:0032259">
    <property type="term" value="P:methylation"/>
    <property type="evidence" value="ECO:0007669"/>
    <property type="project" value="UniProtKB-KW"/>
</dbReference>
<evidence type="ECO:0000313" key="6">
    <source>
        <dbReference type="Proteomes" id="UP001249851"/>
    </source>
</evidence>
<dbReference type="GO" id="GO:1904262">
    <property type="term" value="P:negative regulation of TORC1 signaling"/>
    <property type="evidence" value="ECO:0007669"/>
    <property type="project" value="TreeGrafter"/>
</dbReference>